<dbReference type="PANTHER" id="PTHR21301:SF10">
    <property type="entry name" value="REVERSE TRANSCRIPTASE DOMAIN-CONTAINING PROTEIN"/>
    <property type="match status" value="1"/>
</dbReference>
<dbReference type="PANTHER" id="PTHR21301">
    <property type="entry name" value="REVERSE TRANSCRIPTASE"/>
    <property type="match status" value="1"/>
</dbReference>
<dbReference type="Pfam" id="PF26215">
    <property type="entry name" value="HTH_animal"/>
    <property type="match status" value="1"/>
</dbReference>
<dbReference type="Proteomes" id="UP000294847">
    <property type="component" value="Chromosome 6"/>
</dbReference>
<name>A0A4P7NSI7_PYROR</name>
<dbReference type="AlphaFoldDB" id="A0A4P7NSI7"/>
<evidence type="ECO:0000259" key="1">
    <source>
        <dbReference type="Pfam" id="PF26215"/>
    </source>
</evidence>
<reference evidence="2 3" key="1">
    <citation type="journal article" date="2019" name="Mol. Biol. Evol.">
        <title>Blast fungal genomes show frequent chromosomal changes, gene gains and losses, and effector gene turnover.</title>
        <authorList>
            <person name="Gomez Luciano L.B."/>
            <person name="Jason Tsai I."/>
            <person name="Chuma I."/>
            <person name="Tosa Y."/>
            <person name="Chen Y.H."/>
            <person name="Li J.Y."/>
            <person name="Li M.Y."/>
            <person name="Jade Lu M.Y."/>
            <person name="Nakayashiki H."/>
            <person name="Li W.H."/>
        </authorList>
    </citation>
    <scope>NUCLEOTIDE SEQUENCE [LARGE SCALE GENOMIC DNA]</scope>
    <source>
        <strain evidence="2">MZ5-1-6</strain>
    </source>
</reference>
<dbReference type="InterPro" id="IPR058912">
    <property type="entry name" value="HTH_animal"/>
</dbReference>
<dbReference type="EMBL" id="CP034209">
    <property type="protein sequence ID" value="QBZ65320.1"/>
    <property type="molecule type" value="Genomic_DNA"/>
</dbReference>
<organism evidence="2 3">
    <name type="scientific">Pyricularia oryzae</name>
    <name type="common">Rice blast fungus</name>
    <name type="synonym">Magnaporthe oryzae</name>
    <dbReference type="NCBI Taxonomy" id="318829"/>
    <lineage>
        <taxon>Eukaryota</taxon>
        <taxon>Fungi</taxon>
        <taxon>Dikarya</taxon>
        <taxon>Ascomycota</taxon>
        <taxon>Pezizomycotina</taxon>
        <taxon>Sordariomycetes</taxon>
        <taxon>Sordariomycetidae</taxon>
        <taxon>Magnaporthales</taxon>
        <taxon>Pyriculariaceae</taxon>
        <taxon>Pyricularia</taxon>
    </lineage>
</organism>
<feature type="domain" description="Helix-turn-helix" evidence="1">
    <location>
        <begin position="269"/>
        <end position="324"/>
    </location>
</feature>
<evidence type="ECO:0000313" key="2">
    <source>
        <dbReference type="EMBL" id="QBZ65320.1"/>
    </source>
</evidence>
<proteinExistence type="predicted"/>
<gene>
    <name evidence="2" type="ORF">PoMZ_07027</name>
</gene>
<sequence>MISLLPSWRLPNQLDKYIRTPKKLVLPEFHCIPKVHKEPWAFRPIVPSHSWVTTSVSEVLDHLLQPLLERFPWVVASSKDVILQIEKVRTTNTKPVVIAIGDVTSFYTNIPPKDCAKVIAGAWKLYMSSSTIPASAIRKMVDFVMVNNFFGYRGTTFRQKMGLAMGTSCAPVLANIYAAYFERKARIVSQDGVLLYIRYIDDILCILQGTKEEQSDFVNRFRLGNLTVRWDSSSVRNEFLDIELLRIPHENHLRVCHTRLFRKPMNRFLYIPWSSAHPLHVKKGFVKAELTRFAILCSRYEFFAEARMEFYGNLRRRGYPVETLRQWFLQIQYDDRARILLPKQKIDNGAPLMLSGHYNPVWDYVDVKEVLDAARTLWTKEELPESLKQPLIRSLGRTTSLFDLLSTWNKTLLLLPSEEGPS</sequence>
<evidence type="ECO:0000313" key="3">
    <source>
        <dbReference type="Proteomes" id="UP000294847"/>
    </source>
</evidence>
<protein>
    <recommendedName>
        <fullName evidence="1">Helix-turn-helix domain-containing protein</fullName>
    </recommendedName>
</protein>
<accession>A0A4P7NSI7</accession>